<keyword evidence="9" id="KW-1185">Reference proteome</keyword>
<dbReference type="PROSITE" id="PS00105">
    <property type="entry name" value="AA_TRANSFER_CLASS_1"/>
    <property type="match status" value="1"/>
</dbReference>
<proteinExistence type="inferred from homology"/>
<dbReference type="GO" id="GO:0006520">
    <property type="term" value="P:amino acid metabolic process"/>
    <property type="evidence" value="ECO:0007669"/>
    <property type="project" value="InterPro"/>
</dbReference>
<keyword evidence="3 6" id="KW-0032">Aminotransferase</keyword>
<evidence type="ECO:0000256" key="4">
    <source>
        <dbReference type="ARBA" id="ARBA00022679"/>
    </source>
</evidence>
<feature type="domain" description="Aminotransferase class I/classII large" evidence="7">
    <location>
        <begin position="4"/>
        <end position="360"/>
    </location>
</feature>
<protein>
    <recommendedName>
        <fullName evidence="6">Aminotransferase</fullName>
        <ecNumber evidence="6">2.6.1.-</ecNumber>
    </recommendedName>
</protein>
<dbReference type="GO" id="GO:0008483">
    <property type="term" value="F:transaminase activity"/>
    <property type="evidence" value="ECO:0007669"/>
    <property type="project" value="UniProtKB-KW"/>
</dbReference>
<name>A0A369QE83_9BACT</name>
<dbReference type="GO" id="GO:0030170">
    <property type="term" value="F:pyridoxal phosphate binding"/>
    <property type="evidence" value="ECO:0007669"/>
    <property type="project" value="InterPro"/>
</dbReference>
<keyword evidence="5" id="KW-0663">Pyridoxal phosphate</keyword>
<dbReference type="EMBL" id="QASA01000001">
    <property type="protein sequence ID" value="RDC62620.1"/>
    <property type="molecule type" value="Genomic_DNA"/>
</dbReference>
<sequence>METISLASGAAYFAPAEIVQQAAIRAIQQGQTTYGPTEGLLELRQAIAERYQVLNNAQVSPDHIIVTAGVKQAIFNLFRTVLQPDDEVIAPVANWFGFHELIEEVKAKLVTLPTAPQNNYSIAADKLAQLITPKTKVFILCNPGNPTGRIYSSADVAAMLAVLEKHPQVLVLSDEIYDLVTFAGRVPSLAEFPDLHNRYVVVNGFSKSFAMSGWRIGYLIIPPAYYDACYKFQQTTIGGLSPFTQTAAAVALQNYQQVLAPMHEVLTQHREFICAALRQIGNITFNEPEATYYVFADFSAFLHKKRPDSGKIINTSLALSQYLKNEFGVEILAGDYFGAPGFARISFAIPFDWLQEAMKRLKHGLQGLK</sequence>
<comment type="caution">
    <text evidence="8">The sequence shown here is derived from an EMBL/GenBank/DDBJ whole genome shotgun (WGS) entry which is preliminary data.</text>
</comment>
<reference evidence="8 9" key="1">
    <citation type="submission" date="2018-04" db="EMBL/GenBank/DDBJ databases">
        <title>Adhaeribacter sp. HMF7616 genome sequencing and assembly.</title>
        <authorList>
            <person name="Kang H."/>
            <person name="Kang J."/>
            <person name="Cha I."/>
            <person name="Kim H."/>
            <person name="Joh K."/>
        </authorList>
    </citation>
    <scope>NUCLEOTIDE SEQUENCE [LARGE SCALE GENOMIC DNA]</scope>
    <source>
        <strain evidence="8 9">HMF7616</strain>
    </source>
</reference>
<evidence type="ECO:0000256" key="6">
    <source>
        <dbReference type="RuleBase" id="RU000481"/>
    </source>
</evidence>
<dbReference type="AlphaFoldDB" id="A0A369QE83"/>
<keyword evidence="4 6" id="KW-0808">Transferase</keyword>
<dbReference type="InterPro" id="IPR015422">
    <property type="entry name" value="PyrdxlP-dep_Trfase_small"/>
</dbReference>
<dbReference type="CDD" id="cd00609">
    <property type="entry name" value="AAT_like"/>
    <property type="match status" value="1"/>
</dbReference>
<dbReference type="PANTHER" id="PTHR46383:SF1">
    <property type="entry name" value="ASPARTATE AMINOTRANSFERASE"/>
    <property type="match status" value="1"/>
</dbReference>
<dbReference type="PANTHER" id="PTHR46383">
    <property type="entry name" value="ASPARTATE AMINOTRANSFERASE"/>
    <property type="match status" value="1"/>
</dbReference>
<dbReference type="InterPro" id="IPR050596">
    <property type="entry name" value="AspAT/PAT-like"/>
</dbReference>
<dbReference type="Gene3D" id="3.90.1150.10">
    <property type="entry name" value="Aspartate Aminotransferase, domain 1"/>
    <property type="match status" value="1"/>
</dbReference>
<dbReference type="Proteomes" id="UP000253919">
    <property type="component" value="Unassembled WGS sequence"/>
</dbReference>
<gene>
    <name evidence="8" type="primary">aspB</name>
    <name evidence="8" type="ORF">AHMF7616_01214</name>
</gene>
<organism evidence="8 9">
    <name type="scientific">Adhaeribacter pallidiroseus</name>
    <dbReference type="NCBI Taxonomy" id="2072847"/>
    <lineage>
        <taxon>Bacteria</taxon>
        <taxon>Pseudomonadati</taxon>
        <taxon>Bacteroidota</taxon>
        <taxon>Cytophagia</taxon>
        <taxon>Cytophagales</taxon>
        <taxon>Hymenobacteraceae</taxon>
        <taxon>Adhaeribacter</taxon>
    </lineage>
</organism>
<dbReference type="InterPro" id="IPR004838">
    <property type="entry name" value="NHTrfase_class1_PyrdxlP-BS"/>
</dbReference>
<evidence type="ECO:0000313" key="9">
    <source>
        <dbReference type="Proteomes" id="UP000253919"/>
    </source>
</evidence>
<dbReference type="InterPro" id="IPR015421">
    <property type="entry name" value="PyrdxlP-dep_Trfase_major"/>
</dbReference>
<dbReference type="SUPFAM" id="SSF53383">
    <property type="entry name" value="PLP-dependent transferases"/>
    <property type="match status" value="1"/>
</dbReference>
<evidence type="ECO:0000256" key="2">
    <source>
        <dbReference type="ARBA" id="ARBA00007441"/>
    </source>
</evidence>
<comment type="cofactor">
    <cofactor evidence="1 6">
        <name>pyridoxal 5'-phosphate</name>
        <dbReference type="ChEBI" id="CHEBI:597326"/>
    </cofactor>
</comment>
<evidence type="ECO:0000256" key="1">
    <source>
        <dbReference type="ARBA" id="ARBA00001933"/>
    </source>
</evidence>
<evidence type="ECO:0000256" key="5">
    <source>
        <dbReference type="ARBA" id="ARBA00022898"/>
    </source>
</evidence>
<dbReference type="Gene3D" id="3.40.640.10">
    <property type="entry name" value="Type I PLP-dependent aspartate aminotransferase-like (Major domain)"/>
    <property type="match status" value="1"/>
</dbReference>
<accession>A0A369QE83</accession>
<dbReference type="InterPro" id="IPR004839">
    <property type="entry name" value="Aminotransferase_I/II_large"/>
</dbReference>
<dbReference type="RefSeq" id="WP_115372037.1">
    <property type="nucleotide sequence ID" value="NZ_QASA01000001.1"/>
</dbReference>
<evidence type="ECO:0000313" key="8">
    <source>
        <dbReference type="EMBL" id="RDC62620.1"/>
    </source>
</evidence>
<dbReference type="EC" id="2.6.1.-" evidence="6"/>
<dbReference type="InterPro" id="IPR015424">
    <property type="entry name" value="PyrdxlP-dep_Trfase"/>
</dbReference>
<dbReference type="OrthoDB" id="1489696at2"/>
<evidence type="ECO:0000256" key="3">
    <source>
        <dbReference type="ARBA" id="ARBA00022576"/>
    </source>
</evidence>
<evidence type="ECO:0000259" key="7">
    <source>
        <dbReference type="Pfam" id="PF00155"/>
    </source>
</evidence>
<comment type="similarity">
    <text evidence="2 6">Belongs to the class-I pyridoxal-phosphate-dependent aminotransferase family.</text>
</comment>
<dbReference type="Pfam" id="PF00155">
    <property type="entry name" value="Aminotran_1_2"/>
    <property type="match status" value="1"/>
</dbReference>